<feature type="non-terminal residue" evidence="1">
    <location>
        <position position="109"/>
    </location>
</feature>
<gene>
    <name evidence="1" type="ORF">LTS18_010048</name>
</gene>
<keyword evidence="2" id="KW-1185">Reference proteome</keyword>
<proteinExistence type="predicted"/>
<feature type="non-terminal residue" evidence="1">
    <location>
        <position position="1"/>
    </location>
</feature>
<protein>
    <submittedName>
        <fullName evidence="1">Uncharacterized protein</fullName>
    </submittedName>
</protein>
<reference evidence="1" key="1">
    <citation type="submission" date="2024-09" db="EMBL/GenBank/DDBJ databases">
        <title>Black Yeasts Isolated from many extreme environments.</title>
        <authorList>
            <person name="Coleine C."/>
            <person name="Stajich J.E."/>
            <person name="Selbmann L."/>
        </authorList>
    </citation>
    <scope>NUCLEOTIDE SEQUENCE</scope>
    <source>
        <strain evidence="1">CCFEE 5737</strain>
    </source>
</reference>
<dbReference type="Proteomes" id="UP001186974">
    <property type="component" value="Unassembled WGS sequence"/>
</dbReference>
<name>A0ACC3CZW1_9PEZI</name>
<organism evidence="1 2">
    <name type="scientific">Coniosporium uncinatum</name>
    <dbReference type="NCBI Taxonomy" id="93489"/>
    <lineage>
        <taxon>Eukaryota</taxon>
        <taxon>Fungi</taxon>
        <taxon>Dikarya</taxon>
        <taxon>Ascomycota</taxon>
        <taxon>Pezizomycotina</taxon>
        <taxon>Dothideomycetes</taxon>
        <taxon>Dothideomycetes incertae sedis</taxon>
        <taxon>Coniosporium</taxon>
    </lineage>
</organism>
<sequence>AMLASYCSTKRSRLCWQRCRKGRNLWCFGACDTSKAFGRLRLPRSIDRWVHSTMSMSSCFPPCRWIWLSMTRYWETSKRRGRRSWEQKRKTLWYLKTGRRPVMIVTTTC</sequence>
<evidence type="ECO:0000313" key="2">
    <source>
        <dbReference type="Proteomes" id="UP001186974"/>
    </source>
</evidence>
<accession>A0ACC3CZW1</accession>
<dbReference type="EMBL" id="JAWDJW010009106">
    <property type="protein sequence ID" value="KAK3059794.1"/>
    <property type="molecule type" value="Genomic_DNA"/>
</dbReference>
<evidence type="ECO:0000313" key="1">
    <source>
        <dbReference type="EMBL" id="KAK3059794.1"/>
    </source>
</evidence>
<comment type="caution">
    <text evidence="1">The sequence shown here is derived from an EMBL/GenBank/DDBJ whole genome shotgun (WGS) entry which is preliminary data.</text>
</comment>